<name>A0A177YPH6_9NOCA</name>
<keyword evidence="2" id="KW-1185">Reference proteome</keyword>
<protein>
    <submittedName>
        <fullName evidence="1">Uncharacterized protein</fullName>
    </submittedName>
</protein>
<accession>A0A177YPH6</accession>
<comment type="caution">
    <text evidence="1">The sequence shown here is derived from an EMBL/GenBank/DDBJ whole genome shotgun (WGS) entry which is preliminary data.</text>
</comment>
<dbReference type="AlphaFoldDB" id="A0A177YPH6"/>
<organism evidence="1 2">
    <name type="scientific">Rhodococcoides kyotonense</name>
    <dbReference type="NCBI Taxonomy" id="398843"/>
    <lineage>
        <taxon>Bacteria</taxon>
        <taxon>Bacillati</taxon>
        <taxon>Actinomycetota</taxon>
        <taxon>Actinomycetes</taxon>
        <taxon>Mycobacteriales</taxon>
        <taxon>Nocardiaceae</taxon>
        <taxon>Rhodococcoides</taxon>
    </lineage>
</organism>
<proteinExistence type="predicted"/>
<dbReference type="Proteomes" id="UP000077519">
    <property type="component" value="Unassembled WGS sequence"/>
</dbReference>
<sequence length="65" mass="7308">MEPMLDPRVLDNHELDAELAVLRRGRDQSMDEGADDAALAEADRLIAAFENEIESRRRTSADPEI</sequence>
<reference evidence="1 2" key="1">
    <citation type="submission" date="2016-03" db="EMBL/GenBank/DDBJ databases">
        <title>Genome sequence of Rhodococcus kyotonensis KB10.</title>
        <authorList>
            <person name="Jeong H."/>
            <person name="Hong C.E."/>
            <person name="Jo S.H."/>
            <person name="Park J.M."/>
        </authorList>
    </citation>
    <scope>NUCLEOTIDE SEQUENCE [LARGE SCALE GENOMIC DNA]</scope>
    <source>
        <strain evidence="1 2">KB10</strain>
    </source>
</reference>
<evidence type="ECO:0000313" key="1">
    <source>
        <dbReference type="EMBL" id="OAK57486.1"/>
    </source>
</evidence>
<dbReference type="EMBL" id="LVHI01000001">
    <property type="protein sequence ID" value="OAK57486.1"/>
    <property type="molecule type" value="Genomic_DNA"/>
</dbReference>
<gene>
    <name evidence="1" type="ORF">A3K89_01420</name>
</gene>
<evidence type="ECO:0000313" key="2">
    <source>
        <dbReference type="Proteomes" id="UP000077519"/>
    </source>
</evidence>